<keyword evidence="3" id="KW-1185">Reference proteome</keyword>
<dbReference type="NCBIfam" id="NF041746">
    <property type="entry name" value="Drt2"/>
    <property type="match status" value="1"/>
</dbReference>
<dbReference type="SUPFAM" id="SSF56672">
    <property type="entry name" value="DNA/RNA polymerases"/>
    <property type="match status" value="1"/>
</dbReference>
<evidence type="ECO:0000313" key="3">
    <source>
        <dbReference type="Proteomes" id="UP000605086"/>
    </source>
</evidence>
<name>A0ABX2KF58_9PROT</name>
<feature type="domain" description="Reverse transcriptase" evidence="1">
    <location>
        <begin position="230"/>
        <end position="347"/>
    </location>
</feature>
<comment type="caution">
    <text evidence="2">The sequence shown here is derived from an EMBL/GenBank/DDBJ whole genome shotgun (WGS) entry which is preliminary data.</text>
</comment>
<proteinExistence type="predicted"/>
<organism evidence="2 3">
    <name type="scientific">Azospirillum melinis</name>
    <dbReference type="NCBI Taxonomy" id="328839"/>
    <lineage>
        <taxon>Bacteria</taxon>
        <taxon>Pseudomonadati</taxon>
        <taxon>Pseudomonadota</taxon>
        <taxon>Alphaproteobacteria</taxon>
        <taxon>Rhodospirillales</taxon>
        <taxon>Azospirillaceae</taxon>
        <taxon>Azospirillum</taxon>
    </lineage>
</organism>
<dbReference type="Proteomes" id="UP000605086">
    <property type="component" value="Unassembled WGS sequence"/>
</dbReference>
<sequence>MPEEILTTPIVSPPALPLTLEDLPITFAVDRRGYPHFDLPNDALTVFEKVIDPNFRFCDSNFIAHHSFLPFISYEIMSARWDKEKKKKSEKRRKVAYASHVDAAIFQIYSSFLCWMYEGWIDSLVGESVIAYRAIGKTNIDFALDAFNYIKSRERCIVHALDLKDFFGSLDHSILKSRWSELLGRGDLPPDHYAVFKALAKHSCILRDDVFEVLGYGKRRQKRVFPRICSIKDFRKQVRPRVNIEKNGSSKGIVQGSPLSACASNIYMMHFDRSMVQFCLRIGAYYRRYSDDILVVCEPEQEEAILTALNSLIEEHLLVLHDGGKCIRTEYHSGKILEKPIQYLGFIFDGNRILLRPSSLARYWRKMKLNVKKRKFCIRSAAKLGKSERIYKGTLLKKFTHFGKKHNFPAYVANACETIGEAAIKGQIKRHVSRLNQFIREKY</sequence>
<dbReference type="InterPro" id="IPR043502">
    <property type="entry name" value="DNA/RNA_pol_sf"/>
</dbReference>
<evidence type="ECO:0000259" key="1">
    <source>
        <dbReference type="Pfam" id="PF00078"/>
    </source>
</evidence>
<dbReference type="RefSeq" id="WP_174472223.1">
    <property type="nucleotide sequence ID" value="NZ_JAGINN010000001.1"/>
</dbReference>
<evidence type="ECO:0000313" key="2">
    <source>
        <dbReference type="EMBL" id="NUB01126.1"/>
    </source>
</evidence>
<accession>A0ABX2KF58</accession>
<dbReference type="Pfam" id="PF00078">
    <property type="entry name" value="RVT_1"/>
    <property type="match status" value="1"/>
</dbReference>
<dbReference type="EMBL" id="WHOS01000022">
    <property type="protein sequence ID" value="NUB01126.1"/>
    <property type="molecule type" value="Genomic_DNA"/>
</dbReference>
<reference evidence="2 3" key="1">
    <citation type="submission" date="2019-10" db="EMBL/GenBank/DDBJ databases">
        <title>Genome sequence of Azospirillum melinis.</title>
        <authorList>
            <person name="Ambrosini A."/>
            <person name="Sant'Anna F.H."/>
            <person name="Cassan F.D."/>
            <person name="Souza E.M."/>
            <person name="Passaglia L.M.P."/>
        </authorList>
    </citation>
    <scope>NUCLEOTIDE SEQUENCE [LARGE SCALE GENOMIC DNA]</scope>
    <source>
        <strain evidence="2 3">TMCY0552</strain>
    </source>
</reference>
<gene>
    <name evidence="2" type="ORF">GBZ48_17775</name>
</gene>
<protein>
    <recommendedName>
        <fullName evidence="1">Reverse transcriptase domain-containing protein</fullName>
    </recommendedName>
</protein>
<dbReference type="InterPro" id="IPR000477">
    <property type="entry name" value="RT_dom"/>
</dbReference>